<dbReference type="EMBL" id="MUJZ01021043">
    <property type="protein sequence ID" value="OTF79856.1"/>
    <property type="molecule type" value="Genomic_DNA"/>
</dbReference>
<feature type="non-terminal residue" evidence="1">
    <location>
        <position position="176"/>
    </location>
</feature>
<proteinExistence type="predicted"/>
<gene>
    <name evidence="1" type="ORF">BLA29_008148</name>
</gene>
<reference evidence="1 2" key="1">
    <citation type="submission" date="2017-03" db="EMBL/GenBank/DDBJ databases">
        <title>Genome Survey of Euroglyphus maynei.</title>
        <authorList>
            <person name="Arlian L.G."/>
            <person name="Morgan M.S."/>
            <person name="Rider S.D."/>
        </authorList>
    </citation>
    <scope>NUCLEOTIDE SEQUENCE [LARGE SCALE GENOMIC DNA]</scope>
    <source>
        <strain evidence="1">Arlian Lab</strain>
        <tissue evidence="1">Whole body</tissue>
    </source>
</reference>
<name>A0A1Y3BJS9_EURMA</name>
<organism evidence="1 2">
    <name type="scientific">Euroglyphus maynei</name>
    <name type="common">Mayne's house dust mite</name>
    <dbReference type="NCBI Taxonomy" id="6958"/>
    <lineage>
        <taxon>Eukaryota</taxon>
        <taxon>Metazoa</taxon>
        <taxon>Ecdysozoa</taxon>
        <taxon>Arthropoda</taxon>
        <taxon>Chelicerata</taxon>
        <taxon>Arachnida</taxon>
        <taxon>Acari</taxon>
        <taxon>Acariformes</taxon>
        <taxon>Sarcoptiformes</taxon>
        <taxon>Astigmata</taxon>
        <taxon>Psoroptidia</taxon>
        <taxon>Analgoidea</taxon>
        <taxon>Pyroglyphidae</taxon>
        <taxon>Pyroglyphinae</taxon>
        <taxon>Euroglyphus</taxon>
    </lineage>
</organism>
<evidence type="ECO:0000313" key="2">
    <source>
        <dbReference type="Proteomes" id="UP000194236"/>
    </source>
</evidence>
<comment type="caution">
    <text evidence="1">The sequence shown here is derived from an EMBL/GenBank/DDBJ whole genome shotgun (WGS) entry which is preliminary data.</text>
</comment>
<evidence type="ECO:0000313" key="1">
    <source>
        <dbReference type="EMBL" id="OTF79856.1"/>
    </source>
</evidence>
<dbReference type="OrthoDB" id="6623843at2759"/>
<sequence>MDFLTDIDKAIRSAVKTIIQIPMDTPNEFFYADKNYRGLGLIRATWEAFIQHINSCKLLIRANIPQINITRNFEEEVNECFDKLELDRSIINDINEFDSKMVRNNLKSRAFDRWCRLPVKGAGVQLFKDTPHTNQWVFNRKSLSISQWTNAIKMSTNCIPVKALPGRCENGTLCRT</sequence>
<protein>
    <submittedName>
        <fullName evidence="1">Uncharacterized protein</fullName>
    </submittedName>
</protein>
<keyword evidence="2" id="KW-1185">Reference proteome</keyword>
<dbReference type="AlphaFoldDB" id="A0A1Y3BJS9"/>
<dbReference type="Proteomes" id="UP000194236">
    <property type="component" value="Unassembled WGS sequence"/>
</dbReference>
<accession>A0A1Y3BJS9</accession>